<evidence type="ECO:0000313" key="3">
    <source>
        <dbReference type="Proteomes" id="UP001138709"/>
    </source>
</evidence>
<evidence type="ECO:0000313" key="2">
    <source>
        <dbReference type="EMBL" id="MBR0681054.1"/>
    </source>
</evidence>
<dbReference type="RefSeq" id="WP_211846590.1">
    <property type="nucleotide sequence ID" value="NZ_JAAEDL010000009.1"/>
</dbReference>
<dbReference type="AlphaFoldDB" id="A0A9X9XBG8"/>
<feature type="signal peptide" evidence="1">
    <location>
        <begin position="1"/>
        <end position="22"/>
    </location>
</feature>
<name>A0A9X9XBG8_9PROT</name>
<keyword evidence="1" id="KW-0732">Signal</keyword>
<dbReference type="EMBL" id="JAAEDL010000009">
    <property type="protein sequence ID" value="MBR0681054.1"/>
    <property type="molecule type" value="Genomic_DNA"/>
</dbReference>
<evidence type="ECO:0000256" key="1">
    <source>
        <dbReference type="SAM" id="SignalP"/>
    </source>
</evidence>
<gene>
    <name evidence="2" type="ORF">GXW74_11190</name>
</gene>
<reference evidence="2" key="1">
    <citation type="submission" date="2020-01" db="EMBL/GenBank/DDBJ databases">
        <authorList>
            <person name="Rat A."/>
        </authorList>
    </citation>
    <scope>NUCLEOTIDE SEQUENCE</scope>
    <source>
        <strain evidence="2">LMG 31228</strain>
    </source>
</reference>
<comment type="caution">
    <text evidence="2">The sequence shown here is derived from an EMBL/GenBank/DDBJ whole genome shotgun (WGS) entry which is preliminary data.</text>
</comment>
<accession>A0A9X9XBG8</accession>
<dbReference type="Proteomes" id="UP001138709">
    <property type="component" value="Unassembled WGS sequence"/>
</dbReference>
<proteinExistence type="predicted"/>
<protein>
    <recommendedName>
        <fullName evidence="4">DUF4398 domain-containing protein</fullName>
    </recommendedName>
</protein>
<keyword evidence="3" id="KW-1185">Reference proteome</keyword>
<organism evidence="2 3">
    <name type="scientific">Neoroseomonas eburnea</name>
    <dbReference type="NCBI Taxonomy" id="1346889"/>
    <lineage>
        <taxon>Bacteria</taxon>
        <taxon>Pseudomonadati</taxon>
        <taxon>Pseudomonadota</taxon>
        <taxon>Alphaproteobacteria</taxon>
        <taxon>Acetobacterales</taxon>
        <taxon>Acetobacteraceae</taxon>
        <taxon>Neoroseomonas</taxon>
    </lineage>
</organism>
<reference evidence="2" key="2">
    <citation type="journal article" date="2021" name="Syst. Appl. Microbiol.">
        <title>Roseomonas hellenica sp. nov., isolated from roots of wild-growing Alkanna tinctoria.</title>
        <authorList>
            <person name="Rat A."/>
            <person name="Naranjo H.D."/>
            <person name="Lebbe L."/>
            <person name="Cnockaert M."/>
            <person name="Krigas N."/>
            <person name="Grigoriadou K."/>
            <person name="Maloupa E."/>
            <person name="Willems A."/>
        </authorList>
    </citation>
    <scope>NUCLEOTIDE SEQUENCE</scope>
    <source>
        <strain evidence="2">LMG 31228</strain>
    </source>
</reference>
<feature type="chain" id="PRO_5040764032" description="DUF4398 domain-containing protein" evidence="1">
    <location>
        <begin position="23"/>
        <end position="132"/>
    </location>
</feature>
<sequence>MRKHAIRLAILGVGLAAMPALAQGVPGNSPLNGGDRVAAQADRVGAQQVDALLVQAEQAARQGRLPLANELLERAETLALTRSTIAGTETTPMRDGPVARMAEARAAIARRDRAAAATLIAEAASLSRAQGL</sequence>
<evidence type="ECO:0008006" key="4">
    <source>
        <dbReference type="Google" id="ProtNLM"/>
    </source>
</evidence>